<feature type="transmembrane region" description="Helical" evidence="1">
    <location>
        <begin position="69"/>
        <end position="88"/>
    </location>
</feature>
<comment type="caution">
    <text evidence="2">The sequence shown here is derived from an EMBL/GenBank/DDBJ whole genome shotgun (WGS) entry which is preliminary data.</text>
</comment>
<sequence>MTNTCEAGLEKTLRLIQALCQICAFYPRVLVGLLAGMGMAGKGVVVVVSGGGGNEVRILEGLWRARREVVVGMFGFFFLGGGSLWRGYVKWSLYQRLRGKALSGVRILVQVCEMSLNLTP</sequence>
<feature type="transmembrane region" description="Helical" evidence="1">
    <location>
        <begin position="29"/>
        <end position="49"/>
    </location>
</feature>
<gene>
    <name evidence="2" type="ORF">OCU04_003158</name>
</gene>
<organism evidence="2 3">
    <name type="scientific">Sclerotinia nivalis</name>
    <dbReference type="NCBI Taxonomy" id="352851"/>
    <lineage>
        <taxon>Eukaryota</taxon>
        <taxon>Fungi</taxon>
        <taxon>Dikarya</taxon>
        <taxon>Ascomycota</taxon>
        <taxon>Pezizomycotina</taxon>
        <taxon>Leotiomycetes</taxon>
        <taxon>Helotiales</taxon>
        <taxon>Sclerotiniaceae</taxon>
        <taxon>Sclerotinia</taxon>
    </lineage>
</organism>
<keyword evidence="3" id="KW-1185">Reference proteome</keyword>
<protein>
    <submittedName>
        <fullName evidence="2">Uncharacterized protein</fullName>
    </submittedName>
</protein>
<name>A0A9X0AV39_9HELO</name>
<keyword evidence="1" id="KW-0812">Transmembrane</keyword>
<keyword evidence="1" id="KW-0472">Membrane</keyword>
<dbReference type="EMBL" id="JAPEIS010000002">
    <property type="protein sequence ID" value="KAJ8069506.1"/>
    <property type="molecule type" value="Genomic_DNA"/>
</dbReference>
<proteinExistence type="predicted"/>
<evidence type="ECO:0000256" key="1">
    <source>
        <dbReference type="SAM" id="Phobius"/>
    </source>
</evidence>
<evidence type="ECO:0000313" key="2">
    <source>
        <dbReference type="EMBL" id="KAJ8069506.1"/>
    </source>
</evidence>
<reference evidence="2" key="1">
    <citation type="submission" date="2022-11" db="EMBL/GenBank/DDBJ databases">
        <title>Genome Resource of Sclerotinia nivalis Strain SnTB1, a Plant Pathogen Isolated from American Ginseng.</title>
        <authorList>
            <person name="Fan S."/>
        </authorList>
    </citation>
    <scope>NUCLEOTIDE SEQUENCE</scope>
    <source>
        <strain evidence="2">SnTB1</strain>
    </source>
</reference>
<accession>A0A9X0AV39</accession>
<evidence type="ECO:0000313" key="3">
    <source>
        <dbReference type="Proteomes" id="UP001152300"/>
    </source>
</evidence>
<dbReference type="AlphaFoldDB" id="A0A9X0AV39"/>
<dbReference type="Proteomes" id="UP001152300">
    <property type="component" value="Unassembled WGS sequence"/>
</dbReference>
<dbReference type="OrthoDB" id="3636394at2759"/>
<keyword evidence="1" id="KW-1133">Transmembrane helix</keyword>